<dbReference type="InterPro" id="IPR000878">
    <property type="entry name" value="4pyrrol_Mease"/>
</dbReference>
<dbReference type="GO" id="GO:0032259">
    <property type="term" value="P:methylation"/>
    <property type="evidence" value="ECO:0007669"/>
    <property type="project" value="UniProtKB-KW"/>
</dbReference>
<dbReference type="GO" id="GO:0009236">
    <property type="term" value="P:cobalamin biosynthetic process"/>
    <property type="evidence" value="ECO:0007669"/>
    <property type="project" value="UniProtKB-UniPathway"/>
</dbReference>
<dbReference type="NCBIfam" id="TIGR02469">
    <property type="entry name" value="CbiT"/>
    <property type="match status" value="1"/>
</dbReference>
<dbReference type="InterPro" id="IPR014776">
    <property type="entry name" value="4pyrrole_Mease_sub2"/>
</dbReference>
<dbReference type="GO" id="GO:0046025">
    <property type="term" value="F:precorrin-6Y C5,15-methyltransferase (decarboxylating) activity"/>
    <property type="evidence" value="ECO:0007669"/>
    <property type="project" value="UniProtKB-EC"/>
</dbReference>
<dbReference type="InterPro" id="IPR050714">
    <property type="entry name" value="Cobalamin_biosynth_MTase"/>
</dbReference>
<dbReference type="Gene3D" id="3.40.50.150">
    <property type="entry name" value="Vaccinia Virus protein VP39"/>
    <property type="match status" value="1"/>
</dbReference>
<dbReference type="PANTHER" id="PTHR43182">
    <property type="entry name" value="COBALT-PRECORRIN-6B C(15)-METHYLTRANSFERASE (DECARBOXYLATING)"/>
    <property type="match status" value="1"/>
</dbReference>
<dbReference type="CDD" id="cd02440">
    <property type="entry name" value="AdoMet_MTases"/>
    <property type="match status" value="1"/>
</dbReference>
<proteinExistence type="predicted"/>
<evidence type="ECO:0000313" key="8">
    <source>
        <dbReference type="Proteomes" id="UP000184608"/>
    </source>
</evidence>
<dbReference type="UniPathway" id="UPA00148"/>
<dbReference type="SUPFAM" id="SSF53790">
    <property type="entry name" value="Tetrapyrrole methylase"/>
    <property type="match status" value="1"/>
</dbReference>
<dbReference type="EC" id="2.1.1.132" evidence="7"/>
<dbReference type="Pfam" id="PF00590">
    <property type="entry name" value="TP_methylase"/>
    <property type="match status" value="1"/>
</dbReference>
<organism evidence="7 8">
    <name type="scientific">Vibrio aerogenes CECT 7868</name>
    <dbReference type="NCBI Taxonomy" id="1216006"/>
    <lineage>
        <taxon>Bacteria</taxon>
        <taxon>Pseudomonadati</taxon>
        <taxon>Pseudomonadota</taxon>
        <taxon>Gammaproteobacteria</taxon>
        <taxon>Vibrionales</taxon>
        <taxon>Vibrionaceae</taxon>
        <taxon>Vibrio</taxon>
    </lineage>
</organism>
<keyword evidence="2" id="KW-0169">Cobalamin biosynthesis</keyword>
<dbReference type="AlphaFoldDB" id="A0A1M6ACV5"/>
<comment type="pathway">
    <text evidence="1">Cofactor biosynthesis; adenosylcobalamin biosynthesis.</text>
</comment>
<dbReference type="Gene3D" id="3.40.1010.10">
    <property type="entry name" value="Cobalt-precorrin-4 Transmethylase, Domain 1"/>
    <property type="match status" value="1"/>
</dbReference>
<feature type="domain" description="Tetrapyrrole methylase" evidence="6">
    <location>
        <begin position="4"/>
        <end position="191"/>
    </location>
</feature>
<keyword evidence="3 7" id="KW-0489">Methyltransferase</keyword>
<dbReference type="InterPro" id="IPR012818">
    <property type="entry name" value="CbiE"/>
</dbReference>
<keyword evidence="5" id="KW-0949">S-adenosyl-L-methionine</keyword>
<accession>A0A1M6ACV5</accession>
<dbReference type="PANTHER" id="PTHR43182:SF1">
    <property type="entry name" value="COBALT-PRECORRIN-7 C(5)-METHYLTRANSFERASE"/>
    <property type="match status" value="1"/>
</dbReference>
<evidence type="ECO:0000256" key="5">
    <source>
        <dbReference type="ARBA" id="ARBA00022691"/>
    </source>
</evidence>
<dbReference type="EMBL" id="FQXZ01000039">
    <property type="protein sequence ID" value="SHI34257.1"/>
    <property type="molecule type" value="Genomic_DNA"/>
</dbReference>
<dbReference type="SUPFAM" id="SSF53335">
    <property type="entry name" value="S-adenosyl-L-methionine-dependent methyltransferases"/>
    <property type="match status" value="1"/>
</dbReference>
<dbReference type="Proteomes" id="UP000184608">
    <property type="component" value="Unassembled WGS sequence"/>
</dbReference>
<gene>
    <name evidence="7" type="primary">cobL</name>
    <name evidence="7" type="ORF">VA7868_03542</name>
</gene>
<dbReference type="InterPro" id="IPR014008">
    <property type="entry name" value="Cbl_synth_MTase_CbiT"/>
</dbReference>
<dbReference type="InterPro" id="IPR006365">
    <property type="entry name" value="Cbl_synth_CobL"/>
</dbReference>
<evidence type="ECO:0000259" key="6">
    <source>
        <dbReference type="Pfam" id="PF00590"/>
    </source>
</evidence>
<evidence type="ECO:0000256" key="3">
    <source>
        <dbReference type="ARBA" id="ARBA00022603"/>
    </source>
</evidence>
<dbReference type="CDD" id="cd11644">
    <property type="entry name" value="Precorrin-6Y-MT"/>
    <property type="match status" value="1"/>
</dbReference>
<protein>
    <submittedName>
        <fullName evidence="7">Precorrin-6Y C(5,15)-methyltransferase [decarboxylating]</fullName>
        <ecNumber evidence="7">2.1.1.132</ecNumber>
    </submittedName>
</protein>
<name>A0A1M6ACV5_9VIBR</name>
<evidence type="ECO:0000313" key="7">
    <source>
        <dbReference type="EMBL" id="SHI34257.1"/>
    </source>
</evidence>
<keyword evidence="8" id="KW-1185">Reference proteome</keyword>
<dbReference type="GO" id="GO:0008276">
    <property type="term" value="F:protein methyltransferase activity"/>
    <property type="evidence" value="ECO:0007669"/>
    <property type="project" value="InterPro"/>
</dbReference>
<dbReference type="InterPro" id="IPR029063">
    <property type="entry name" value="SAM-dependent_MTases_sf"/>
</dbReference>
<dbReference type="PIRSF" id="PIRSF036428">
    <property type="entry name" value="CobL"/>
    <property type="match status" value="1"/>
</dbReference>
<keyword evidence="4 7" id="KW-0808">Transferase</keyword>
<evidence type="ECO:0000256" key="4">
    <source>
        <dbReference type="ARBA" id="ARBA00022679"/>
    </source>
</evidence>
<dbReference type="RefSeq" id="WP_073605143.1">
    <property type="nucleotide sequence ID" value="NZ_FQXZ01000039.1"/>
</dbReference>
<sequence length="428" mass="46392">MANIVVIGVPEDGCLSLTSRAVSAVSQARVVAGHPRHRVWFPQFEGIFLDMTQGFSNWLNQVIDQSEEGDVVVLASGDPLFFGIGGTLLKQLPASDLSFIPAQSSAQLAFSRLGLPWHDAAYLSCHGRGLNGLVARMQQGALFTLLTDKTNTPQVIARHLKTYHETHWTLTVCEQLGSPREQIRTFGIDELAQCETEFDPLNILVAQRGSPALWGGHGQFAADESFLKRMPQKGLITKQAVRHLALTAMCIRQDDVVWDVGSGSGSIAIESAKFAARGQVFAVECNDACFDSLQANIFAHGTDHVQLITGSAPAALADLPKPNAVFVGGSRGEMDAILTGAWAALQAGGRLVVSAVTMDTVSEVYQWASACELQFDAQLVNISNTQPLAHYQRYQAENPIHLFSFSKEQSFVKTHLFVKKTVVSEGNS</sequence>
<evidence type="ECO:0000256" key="2">
    <source>
        <dbReference type="ARBA" id="ARBA00022573"/>
    </source>
</evidence>
<dbReference type="InterPro" id="IPR035996">
    <property type="entry name" value="4pyrrol_Methylase_sf"/>
</dbReference>
<reference evidence="7 8" key="1">
    <citation type="submission" date="2016-11" db="EMBL/GenBank/DDBJ databases">
        <authorList>
            <person name="Jaros S."/>
            <person name="Januszkiewicz K."/>
            <person name="Wedrychowicz H."/>
        </authorList>
    </citation>
    <scope>NUCLEOTIDE SEQUENCE [LARGE SCALE GENOMIC DNA]</scope>
    <source>
        <strain evidence="7 8">CECT 7868</strain>
    </source>
</reference>
<dbReference type="OrthoDB" id="9787825at2"/>
<dbReference type="InterPro" id="IPR014777">
    <property type="entry name" value="4pyrrole_Mease_sub1"/>
</dbReference>
<evidence type="ECO:0000256" key="1">
    <source>
        <dbReference type="ARBA" id="ARBA00004953"/>
    </source>
</evidence>
<dbReference type="Gene3D" id="3.30.950.10">
    <property type="entry name" value="Methyltransferase, Cobalt-precorrin-4 Transmethylase, Domain 2"/>
    <property type="match status" value="1"/>
</dbReference>
<dbReference type="NCBIfam" id="TIGR02467">
    <property type="entry name" value="CbiE"/>
    <property type="match status" value="1"/>
</dbReference>
<dbReference type="STRING" id="1216006.VA7868_03542"/>